<name>A0A8J3LDM7_9ACTN</name>
<evidence type="ECO:0000313" key="2">
    <source>
        <dbReference type="EMBL" id="GIG18807.1"/>
    </source>
</evidence>
<dbReference type="Pfam" id="PF01636">
    <property type="entry name" value="APH"/>
    <property type="match status" value="1"/>
</dbReference>
<dbReference type="Gene3D" id="3.90.1200.10">
    <property type="match status" value="1"/>
</dbReference>
<dbReference type="InterPro" id="IPR011009">
    <property type="entry name" value="Kinase-like_dom_sf"/>
</dbReference>
<dbReference type="Proteomes" id="UP000660339">
    <property type="component" value="Unassembled WGS sequence"/>
</dbReference>
<dbReference type="InterPro" id="IPR002575">
    <property type="entry name" value="Aminoglycoside_PTrfase"/>
</dbReference>
<reference evidence="2" key="1">
    <citation type="submission" date="2021-01" db="EMBL/GenBank/DDBJ databases">
        <title>Whole genome shotgun sequence of Catellatospora methionotrophica NBRC 14553.</title>
        <authorList>
            <person name="Komaki H."/>
            <person name="Tamura T."/>
        </authorList>
    </citation>
    <scope>NUCLEOTIDE SEQUENCE</scope>
    <source>
        <strain evidence="2">NBRC 14553</strain>
    </source>
</reference>
<dbReference type="AlphaFoldDB" id="A0A8J3LDM7"/>
<organism evidence="2 3">
    <name type="scientific">Catellatospora methionotrophica</name>
    <dbReference type="NCBI Taxonomy" id="121620"/>
    <lineage>
        <taxon>Bacteria</taxon>
        <taxon>Bacillati</taxon>
        <taxon>Actinomycetota</taxon>
        <taxon>Actinomycetes</taxon>
        <taxon>Micromonosporales</taxon>
        <taxon>Micromonosporaceae</taxon>
        <taxon>Catellatospora</taxon>
    </lineage>
</organism>
<dbReference type="RefSeq" id="WP_166384261.1">
    <property type="nucleotide sequence ID" value="NZ_BAAATT010000025.1"/>
</dbReference>
<gene>
    <name evidence="2" type="ORF">Cme02nite_71390</name>
</gene>
<dbReference type="SUPFAM" id="SSF56112">
    <property type="entry name" value="Protein kinase-like (PK-like)"/>
    <property type="match status" value="1"/>
</dbReference>
<dbReference type="EMBL" id="BONJ01000044">
    <property type="protein sequence ID" value="GIG18807.1"/>
    <property type="molecule type" value="Genomic_DNA"/>
</dbReference>
<proteinExistence type="predicted"/>
<sequence length="317" mass="33394">MVVASGVRITWQELPEHVQAGVEAILGDRVVAAESQSGGFSPGTADRVRTASGGRAFVKAVSPTQNARSVELHRQEALVSAALPPDVPAPRLLGRYDDGEWIALVLADVDGRHPVTPWTRSELDAVLATLRVLAAATTPCPMPELPTVAALLGVDLSGWDRLAADPPDDLDPWAAARLPELVALGAAGVAALGGDTIAHTDLRADNLLVAPDGTVTVVDWPWACVGPAWLDTAMIMVNVNLFGGHDVDALLAEHAHPLGARPADLNGLLAGMTGYFLDAARRPAPPGLPTVRAFQRAQGDATLRWLRTRLEATIQRP</sequence>
<evidence type="ECO:0000259" key="1">
    <source>
        <dbReference type="Pfam" id="PF01636"/>
    </source>
</evidence>
<protein>
    <recommendedName>
        <fullName evidence="1">Aminoglycoside phosphotransferase domain-containing protein</fullName>
    </recommendedName>
</protein>
<accession>A0A8J3LDM7</accession>
<evidence type="ECO:0000313" key="3">
    <source>
        <dbReference type="Proteomes" id="UP000660339"/>
    </source>
</evidence>
<comment type="caution">
    <text evidence="2">The sequence shown here is derived from an EMBL/GenBank/DDBJ whole genome shotgun (WGS) entry which is preliminary data.</text>
</comment>
<feature type="domain" description="Aminoglycoside phosphotransferase" evidence="1">
    <location>
        <begin position="48"/>
        <end position="252"/>
    </location>
</feature>
<keyword evidence="3" id="KW-1185">Reference proteome</keyword>